<reference evidence="3 4" key="2">
    <citation type="journal article" date="2019" name="G3 (Bethesda)">
        <title>Hybrid Assembly of the Genome of the Entomopathogenic Nematode Steinernema carpocapsae Identifies the X-Chromosome.</title>
        <authorList>
            <person name="Serra L."/>
            <person name="Macchietto M."/>
            <person name="Macias-Munoz A."/>
            <person name="McGill C.J."/>
            <person name="Rodriguez I.M."/>
            <person name="Rodriguez B."/>
            <person name="Murad R."/>
            <person name="Mortazavi A."/>
        </authorList>
    </citation>
    <scope>NUCLEOTIDE SEQUENCE [LARGE SCALE GENOMIC DNA]</scope>
    <source>
        <strain evidence="3 4">ALL</strain>
    </source>
</reference>
<keyword evidence="4" id="KW-1185">Reference proteome</keyword>
<sequence length="558" mass="62347">MLWTTWLSPLLWLLPFIDAVRYQWKDKLIAKEGCLPIKKWSDIVANHCPTVLDMSFFESCDTTSWFKVTEYRCGRNEFDCDPEEFPNYASSKIMAHFPKTAFVNSIKKSNSTEKLDLAAALETFLEDCMNREIVHKECAEYGKTDNHTSLVNTYYVYAVNVIRDNWKRMELLNELILAIIEGKTTCPIDEALQKLNFETLSNQYFKTEKARKDFLRYPELQGLLYNLLKTLHQKTTSGILASKLDAGLITASDANSQLVRLYKDLIKNKNLTLTIDSFDEYGWTVPSLSQPMLSVIGAPSLPISPFSMLAMATKMSGASQKLKDIPGGDIAQEVMDTLGYTPEITSGKEDSLTLILDKITAVIKKVAGAGKSKADTVKSEPREPTFNPLGLFGGFGRLGGSSLSSLEERISKQLQKEKYLGSKVGTFIGLESKPTSPASFVELAKKESTVPNDDNSKNQTFLQKKPISSASSVISEDQPTIKNPESSENQTMKIRLNPITSTEEAAKKPITIQEDKNETATQARSRYDDLAMLQHFYGIKNRLIEGFEIEGSGEEGSN</sequence>
<evidence type="ECO:0000256" key="2">
    <source>
        <dbReference type="SAM" id="SignalP"/>
    </source>
</evidence>
<reference evidence="3 4" key="1">
    <citation type="journal article" date="2015" name="Genome Biol.">
        <title>Comparative genomics of Steinernema reveals deeply conserved gene regulatory networks.</title>
        <authorList>
            <person name="Dillman A.R."/>
            <person name="Macchietto M."/>
            <person name="Porter C.F."/>
            <person name="Rogers A."/>
            <person name="Williams B."/>
            <person name="Antoshechkin I."/>
            <person name="Lee M.M."/>
            <person name="Goodwin Z."/>
            <person name="Lu X."/>
            <person name="Lewis E.E."/>
            <person name="Goodrich-Blair H."/>
            <person name="Stock S.P."/>
            <person name="Adams B.J."/>
            <person name="Sternberg P.W."/>
            <person name="Mortazavi A."/>
        </authorList>
    </citation>
    <scope>NUCLEOTIDE SEQUENCE [LARGE SCALE GENOMIC DNA]</scope>
    <source>
        <strain evidence="3 4">ALL</strain>
    </source>
</reference>
<feature type="region of interest" description="Disordered" evidence="1">
    <location>
        <begin position="447"/>
        <end position="488"/>
    </location>
</feature>
<evidence type="ECO:0000256" key="1">
    <source>
        <dbReference type="SAM" id="MobiDB-lite"/>
    </source>
</evidence>
<dbReference type="Proteomes" id="UP000298663">
    <property type="component" value="Unassembled WGS sequence"/>
</dbReference>
<evidence type="ECO:0000313" key="3">
    <source>
        <dbReference type="EMBL" id="TKR73243.1"/>
    </source>
</evidence>
<evidence type="ECO:0000313" key="4">
    <source>
        <dbReference type="Proteomes" id="UP000298663"/>
    </source>
</evidence>
<feature type="signal peptide" evidence="2">
    <location>
        <begin position="1"/>
        <end position="19"/>
    </location>
</feature>
<proteinExistence type="predicted"/>
<feature type="chain" id="PRO_5020620257" evidence="2">
    <location>
        <begin position="20"/>
        <end position="558"/>
    </location>
</feature>
<protein>
    <submittedName>
        <fullName evidence="3">Uncharacterized protein</fullName>
    </submittedName>
</protein>
<comment type="caution">
    <text evidence="3">The sequence shown here is derived from an EMBL/GenBank/DDBJ whole genome shotgun (WGS) entry which is preliminary data.</text>
</comment>
<organism evidence="3 4">
    <name type="scientific">Steinernema carpocapsae</name>
    <name type="common">Entomopathogenic nematode</name>
    <dbReference type="NCBI Taxonomy" id="34508"/>
    <lineage>
        <taxon>Eukaryota</taxon>
        <taxon>Metazoa</taxon>
        <taxon>Ecdysozoa</taxon>
        <taxon>Nematoda</taxon>
        <taxon>Chromadorea</taxon>
        <taxon>Rhabditida</taxon>
        <taxon>Tylenchina</taxon>
        <taxon>Panagrolaimomorpha</taxon>
        <taxon>Strongyloidoidea</taxon>
        <taxon>Steinernematidae</taxon>
        <taxon>Steinernema</taxon>
    </lineage>
</organism>
<keyword evidence="2" id="KW-0732">Signal</keyword>
<dbReference type="EMBL" id="AZBU02000006">
    <property type="protein sequence ID" value="TKR73243.1"/>
    <property type="molecule type" value="Genomic_DNA"/>
</dbReference>
<name>A0A4U5MUQ3_STECR</name>
<gene>
    <name evidence="3" type="ORF">L596_020578</name>
</gene>
<feature type="compositionally biased region" description="Polar residues" evidence="1">
    <location>
        <begin position="449"/>
        <end position="488"/>
    </location>
</feature>
<dbReference type="AlphaFoldDB" id="A0A4U5MUQ3"/>
<accession>A0A4U5MUQ3</accession>